<dbReference type="InterPro" id="IPR029063">
    <property type="entry name" value="SAM-dependent_MTases_sf"/>
</dbReference>
<feature type="compositionally biased region" description="Polar residues" evidence="1">
    <location>
        <begin position="62"/>
        <end position="85"/>
    </location>
</feature>
<dbReference type="InterPro" id="IPR010719">
    <property type="entry name" value="MnmM_MeTrfase"/>
</dbReference>
<gene>
    <name evidence="2" type="ORF">RHSIM_Rhsim06G0242100</name>
</gene>
<sequence length="325" mass="35717">MMVVVVGFRFYYPHSNSSCRSRSMLLSIRKLQGRRTFTRFFPCSSSSKTNNYFPSPHTHLSFSSKSAEPNRLNDSTLEDPSTSLPKDSPFPGLEDVMMGYIFGKKKATEVAHSVWRHIVQNGDILVDATCGNGYDTLAMVKMVADKPSTGRVYAMDIQKAALESTSYLLDESLDSDELVFGCPKDAKYMIVMRICMPNLSGITSHSGGKGLVELFAICHSRMEEVVPKGIPVRLVAFNLGYLPGGDKATITKSETTLQALEAAKRMLAPGGLISLVVYVGHPGGREEYEAVQAFASGLPVENWICCKLQMLNRSSAPILVLLLNR</sequence>
<dbReference type="PANTHER" id="PTHR35276">
    <property type="entry name" value="S-ADENOSYL-L-METHIONINE-DEPENDENT METHYLTRANSFERASES SUPERFAMILY PROTEIN"/>
    <property type="match status" value="1"/>
</dbReference>
<dbReference type="AlphaFoldDB" id="A0A834GRS7"/>
<dbReference type="OrthoDB" id="2984at2759"/>
<dbReference type="PANTHER" id="PTHR35276:SF1">
    <property type="entry name" value="TRNA (MNM(5)S(2)U34)-METHYLTRANSFERASE, CHLOROPLASTIC"/>
    <property type="match status" value="1"/>
</dbReference>
<evidence type="ECO:0008006" key="4">
    <source>
        <dbReference type="Google" id="ProtNLM"/>
    </source>
</evidence>
<evidence type="ECO:0000256" key="1">
    <source>
        <dbReference type="SAM" id="MobiDB-lite"/>
    </source>
</evidence>
<protein>
    <recommendedName>
        <fullName evidence="4">rRNA methylase YtqB</fullName>
    </recommendedName>
</protein>
<evidence type="ECO:0000313" key="2">
    <source>
        <dbReference type="EMBL" id="KAF7141039.1"/>
    </source>
</evidence>
<keyword evidence="3" id="KW-1185">Reference proteome</keyword>
<dbReference type="Gene3D" id="3.40.50.150">
    <property type="entry name" value="Vaccinia Virus protein VP39"/>
    <property type="match status" value="1"/>
</dbReference>
<accession>A0A834GRS7</accession>
<dbReference type="SUPFAM" id="SSF53335">
    <property type="entry name" value="S-adenosyl-L-methionine-dependent methyltransferases"/>
    <property type="match status" value="1"/>
</dbReference>
<evidence type="ECO:0000313" key="3">
    <source>
        <dbReference type="Proteomes" id="UP000626092"/>
    </source>
</evidence>
<reference evidence="2" key="1">
    <citation type="submission" date="2019-11" db="EMBL/GenBank/DDBJ databases">
        <authorList>
            <person name="Liu Y."/>
            <person name="Hou J."/>
            <person name="Li T.-Q."/>
            <person name="Guan C.-H."/>
            <person name="Wu X."/>
            <person name="Wu H.-Z."/>
            <person name="Ling F."/>
            <person name="Zhang R."/>
            <person name="Shi X.-G."/>
            <person name="Ren J.-P."/>
            <person name="Chen E.-F."/>
            <person name="Sun J.-M."/>
        </authorList>
    </citation>
    <scope>NUCLEOTIDE SEQUENCE</scope>
    <source>
        <strain evidence="2">Adult_tree_wgs_1</strain>
        <tissue evidence="2">Leaves</tissue>
    </source>
</reference>
<organism evidence="2 3">
    <name type="scientific">Rhododendron simsii</name>
    <name type="common">Sims's rhododendron</name>
    <dbReference type="NCBI Taxonomy" id="118357"/>
    <lineage>
        <taxon>Eukaryota</taxon>
        <taxon>Viridiplantae</taxon>
        <taxon>Streptophyta</taxon>
        <taxon>Embryophyta</taxon>
        <taxon>Tracheophyta</taxon>
        <taxon>Spermatophyta</taxon>
        <taxon>Magnoliopsida</taxon>
        <taxon>eudicotyledons</taxon>
        <taxon>Gunneridae</taxon>
        <taxon>Pentapetalae</taxon>
        <taxon>asterids</taxon>
        <taxon>Ericales</taxon>
        <taxon>Ericaceae</taxon>
        <taxon>Ericoideae</taxon>
        <taxon>Rhodoreae</taxon>
        <taxon>Rhododendron</taxon>
    </lineage>
</organism>
<dbReference type="EMBL" id="WJXA01000006">
    <property type="protein sequence ID" value="KAF7141039.1"/>
    <property type="molecule type" value="Genomic_DNA"/>
</dbReference>
<feature type="region of interest" description="Disordered" evidence="1">
    <location>
        <begin position="62"/>
        <end position="88"/>
    </location>
</feature>
<name>A0A834GRS7_RHOSS</name>
<proteinExistence type="predicted"/>
<comment type="caution">
    <text evidence="2">The sequence shown here is derived from an EMBL/GenBank/DDBJ whole genome shotgun (WGS) entry which is preliminary data.</text>
</comment>
<dbReference type="Proteomes" id="UP000626092">
    <property type="component" value="Unassembled WGS sequence"/>
</dbReference>
<dbReference type="Pfam" id="PF06962">
    <property type="entry name" value="rRNA_methylase"/>
    <property type="match status" value="1"/>
</dbReference>